<name>A0ABN4ET49_PANPU</name>
<proteinExistence type="predicted"/>
<evidence type="ECO:0000313" key="2">
    <source>
        <dbReference type="Proteomes" id="UP000035086"/>
    </source>
</evidence>
<gene>
    <name evidence="1" type="ORF">RO07_22670</name>
</gene>
<accession>A0ABN4ET49</accession>
<evidence type="ECO:0008006" key="3">
    <source>
        <dbReference type="Google" id="ProtNLM"/>
    </source>
</evidence>
<organism evidence="1 2">
    <name type="scientific">Pandoraea pulmonicola</name>
    <dbReference type="NCBI Taxonomy" id="93221"/>
    <lineage>
        <taxon>Bacteria</taxon>
        <taxon>Pseudomonadati</taxon>
        <taxon>Pseudomonadota</taxon>
        <taxon>Betaproteobacteria</taxon>
        <taxon>Burkholderiales</taxon>
        <taxon>Burkholderiaceae</taxon>
        <taxon>Pandoraea</taxon>
    </lineage>
</organism>
<reference evidence="1" key="1">
    <citation type="submission" date="2016-11" db="EMBL/GenBank/DDBJ databases">
        <title>Complete Genome Sequencing of Pandoraea pulmonicola DSM 16583.</title>
        <authorList>
            <person name="Chan K.-G."/>
        </authorList>
    </citation>
    <scope>NUCLEOTIDE SEQUENCE</scope>
    <source>
        <strain evidence="1">DSM 16583</strain>
    </source>
</reference>
<dbReference type="EMBL" id="CP010310">
    <property type="protein sequence ID" value="AJC22573.1"/>
    <property type="molecule type" value="Genomic_DNA"/>
</dbReference>
<sequence>MKRINIWQATEIASPGMPILLGELLNGRPFVVVLEMDVQRNFYLHCVVIDAAFVIYNQGYRSDYWNVCDPIEGANFVSVSSFPASYPGKWGASQWYLTMLSQAN</sequence>
<dbReference type="Proteomes" id="UP000035086">
    <property type="component" value="Chromosome"/>
</dbReference>
<evidence type="ECO:0000313" key="1">
    <source>
        <dbReference type="EMBL" id="AJC22573.1"/>
    </source>
</evidence>
<keyword evidence="2" id="KW-1185">Reference proteome</keyword>
<protein>
    <recommendedName>
        <fullName evidence="3">Peptidase C39-like domain-containing protein</fullName>
    </recommendedName>
</protein>